<evidence type="ECO:0000313" key="3">
    <source>
        <dbReference type="Proteomes" id="UP000823854"/>
    </source>
</evidence>
<reference evidence="2" key="1">
    <citation type="journal article" date="2021" name="PeerJ">
        <title>Extensive microbial diversity within the chicken gut microbiome revealed by metagenomics and culture.</title>
        <authorList>
            <person name="Gilroy R."/>
            <person name="Ravi A."/>
            <person name="Getino M."/>
            <person name="Pursley I."/>
            <person name="Horton D.L."/>
            <person name="Alikhan N.F."/>
            <person name="Baker D."/>
            <person name="Gharbi K."/>
            <person name="Hall N."/>
            <person name="Watson M."/>
            <person name="Adriaenssens E.M."/>
            <person name="Foster-Nyarko E."/>
            <person name="Jarju S."/>
            <person name="Secka A."/>
            <person name="Antonio M."/>
            <person name="Oren A."/>
            <person name="Chaudhuri R.R."/>
            <person name="La Ragione R."/>
            <person name="Hildebrand F."/>
            <person name="Pallen M.J."/>
        </authorList>
    </citation>
    <scope>NUCLEOTIDE SEQUENCE</scope>
    <source>
        <strain evidence="2">CHK130-7132</strain>
    </source>
</reference>
<feature type="region of interest" description="Disordered" evidence="1">
    <location>
        <begin position="1"/>
        <end position="38"/>
    </location>
</feature>
<accession>A0A9D2Q1G0</accession>
<evidence type="ECO:0000313" key="2">
    <source>
        <dbReference type="EMBL" id="HJC69647.1"/>
    </source>
</evidence>
<organism evidence="2 3">
    <name type="scientific">Candidatus Brachybacterium intestinipullorum</name>
    <dbReference type="NCBI Taxonomy" id="2838512"/>
    <lineage>
        <taxon>Bacteria</taxon>
        <taxon>Bacillati</taxon>
        <taxon>Actinomycetota</taxon>
        <taxon>Actinomycetes</taxon>
        <taxon>Micrococcales</taxon>
        <taxon>Dermabacteraceae</taxon>
        <taxon>Brachybacterium</taxon>
    </lineage>
</organism>
<dbReference type="EMBL" id="DWWC01000162">
    <property type="protein sequence ID" value="HJC69647.1"/>
    <property type="molecule type" value="Genomic_DNA"/>
</dbReference>
<dbReference type="AlphaFoldDB" id="A0A9D2Q1G0"/>
<name>A0A9D2Q1G0_9MICO</name>
<gene>
    <name evidence="2" type="ORF">H9932_08235</name>
</gene>
<reference evidence="2" key="2">
    <citation type="submission" date="2021-04" db="EMBL/GenBank/DDBJ databases">
        <authorList>
            <person name="Gilroy R."/>
        </authorList>
    </citation>
    <scope>NUCLEOTIDE SEQUENCE</scope>
    <source>
        <strain evidence="2">CHK130-7132</strain>
    </source>
</reference>
<comment type="caution">
    <text evidence="2">The sequence shown here is derived from an EMBL/GenBank/DDBJ whole genome shotgun (WGS) entry which is preliminary data.</text>
</comment>
<dbReference type="Proteomes" id="UP000823854">
    <property type="component" value="Unassembled WGS sequence"/>
</dbReference>
<proteinExistence type="predicted"/>
<sequence>MNSQGEQREQGEQEEWSRHRREAVEAKERALKAARQDEHERATALIREAVAGFLEAGIAPVPLRARPYRGRGSVRTGLEGWYLKQDRSLAVDAEGRFYVLRVEGGLLSRLRGEAPDPSPAPLVVGRGARDGDTFGIEELLRMRRQDPVPA</sequence>
<evidence type="ECO:0000256" key="1">
    <source>
        <dbReference type="SAM" id="MobiDB-lite"/>
    </source>
</evidence>
<protein>
    <submittedName>
        <fullName evidence="2">Uncharacterized protein</fullName>
    </submittedName>
</protein>